<protein>
    <submittedName>
        <fullName evidence="2">Uncharacterized protein</fullName>
    </submittedName>
</protein>
<accession>A0AAD7R889</accession>
<feature type="region of interest" description="Disordered" evidence="1">
    <location>
        <begin position="82"/>
        <end position="133"/>
    </location>
</feature>
<organism evidence="2 3">
    <name type="scientific">Aldrovandia affinis</name>
    <dbReference type="NCBI Taxonomy" id="143900"/>
    <lineage>
        <taxon>Eukaryota</taxon>
        <taxon>Metazoa</taxon>
        <taxon>Chordata</taxon>
        <taxon>Craniata</taxon>
        <taxon>Vertebrata</taxon>
        <taxon>Euteleostomi</taxon>
        <taxon>Actinopterygii</taxon>
        <taxon>Neopterygii</taxon>
        <taxon>Teleostei</taxon>
        <taxon>Notacanthiformes</taxon>
        <taxon>Halosauridae</taxon>
        <taxon>Aldrovandia</taxon>
    </lineage>
</organism>
<reference evidence="2" key="1">
    <citation type="journal article" date="2023" name="Science">
        <title>Genome structures resolve the early diversification of teleost fishes.</title>
        <authorList>
            <person name="Parey E."/>
            <person name="Louis A."/>
            <person name="Montfort J."/>
            <person name="Bouchez O."/>
            <person name="Roques C."/>
            <person name="Iampietro C."/>
            <person name="Lluch J."/>
            <person name="Castinel A."/>
            <person name="Donnadieu C."/>
            <person name="Desvignes T."/>
            <person name="Floi Bucao C."/>
            <person name="Jouanno E."/>
            <person name="Wen M."/>
            <person name="Mejri S."/>
            <person name="Dirks R."/>
            <person name="Jansen H."/>
            <person name="Henkel C."/>
            <person name="Chen W.J."/>
            <person name="Zahm M."/>
            <person name="Cabau C."/>
            <person name="Klopp C."/>
            <person name="Thompson A.W."/>
            <person name="Robinson-Rechavi M."/>
            <person name="Braasch I."/>
            <person name="Lecointre G."/>
            <person name="Bobe J."/>
            <person name="Postlethwait J.H."/>
            <person name="Berthelot C."/>
            <person name="Roest Crollius H."/>
            <person name="Guiguen Y."/>
        </authorList>
    </citation>
    <scope>NUCLEOTIDE SEQUENCE</scope>
    <source>
        <strain evidence="2">NC1722</strain>
    </source>
</reference>
<evidence type="ECO:0000256" key="1">
    <source>
        <dbReference type="SAM" id="MobiDB-lite"/>
    </source>
</evidence>
<dbReference type="Proteomes" id="UP001221898">
    <property type="component" value="Unassembled WGS sequence"/>
</dbReference>
<feature type="compositionally biased region" description="Polar residues" evidence="1">
    <location>
        <begin position="116"/>
        <end position="133"/>
    </location>
</feature>
<sequence length="133" mass="14824">MAAFELSEIRSELLSIEKLIEEHLHRQAQLISWLCLAGPEPVDNRIPFTMERPSVGTVSADPPNTSPTWAPVVRGKRRVSIPLFPDPREDEDTLPLSNLFNPLEELEVGAPPSPQRSPISETEMNSPKQCKAC</sequence>
<dbReference type="EMBL" id="JAINUG010000434">
    <property type="protein sequence ID" value="KAJ8371736.1"/>
    <property type="molecule type" value="Genomic_DNA"/>
</dbReference>
<proteinExistence type="predicted"/>
<name>A0AAD7R889_9TELE</name>
<evidence type="ECO:0000313" key="2">
    <source>
        <dbReference type="EMBL" id="KAJ8371736.1"/>
    </source>
</evidence>
<keyword evidence="3" id="KW-1185">Reference proteome</keyword>
<comment type="caution">
    <text evidence="2">The sequence shown here is derived from an EMBL/GenBank/DDBJ whole genome shotgun (WGS) entry which is preliminary data.</text>
</comment>
<gene>
    <name evidence="2" type="ORF">AAFF_G00302830</name>
</gene>
<evidence type="ECO:0000313" key="3">
    <source>
        <dbReference type="Proteomes" id="UP001221898"/>
    </source>
</evidence>
<dbReference type="AlphaFoldDB" id="A0AAD7R889"/>